<comment type="caution">
    <text evidence="4">The sequence shown here is derived from an EMBL/GenBank/DDBJ whole genome shotgun (WGS) entry which is preliminary data.</text>
</comment>
<dbReference type="InterPro" id="IPR002347">
    <property type="entry name" value="SDR_fam"/>
</dbReference>
<sequence length="383" mass="41303">MAAARIHGQDGRLSALSYARSAIAVDLLINPTNLLASPLPLTSLQLNPDKHTPNTTKRDKMSGAYDATATASGLASDLAAHIKGKVVLTTGVSPKSLGATFVQAIAQSQPALLILAARSPSKLEQTAKAIEAANPGVKTKSLQLALDSLASVRAAAETVLSWTDVPVIDVLVNNAGIMAVEYKLSPDGFESQFATNHLGHFLFTNLIMDKILASSSPRIVNISSDGHRLGHVRWDDYNFDGGKTYNKWTAYGQSKTANMLFSLSLASKLGQRGLLSYSLHPGVIGTNLGGHVEDWDSLRNADRQLGNKEGWADFKWKTDDQGAATHVFAAFAPSLKDHNGAYLQDSHVADPFVETVKPWATSQVEAERLWKLTEKLVGQEFRY</sequence>
<dbReference type="GO" id="GO:0016491">
    <property type="term" value="F:oxidoreductase activity"/>
    <property type="evidence" value="ECO:0007669"/>
    <property type="project" value="UniProtKB-KW"/>
</dbReference>
<evidence type="ECO:0000256" key="1">
    <source>
        <dbReference type="ARBA" id="ARBA00006484"/>
    </source>
</evidence>
<reference evidence="4 5" key="1">
    <citation type="submission" date="2016-03" db="EMBL/GenBank/DDBJ databases">
        <title>Fine-scale spatial genetic structure of a fungal parasite of coffee scale insects.</title>
        <authorList>
            <person name="Jackson D."/>
            <person name="Zemenick K.A."/>
            <person name="Malloure B."/>
            <person name="Quandt C.A."/>
            <person name="James T.Y."/>
        </authorList>
    </citation>
    <scope>NUCLEOTIDE SEQUENCE [LARGE SCALE GENOMIC DNA]</scope>
    <source>
        <strain evidence="4 5">UM487</strain>
    </source>
</reference>
<evidence type="ECO:0000256" key="3">
    <source>
        <dbReference type="RuleBase" id="RU000363"/>
    </source>
</evidence>
<evidence type="ECO:0000256" key="2">
    <source>
        <dbReference type="ARBA" id="ARBA00023002"/>
    </source>
</evidence>
<organism evidence="4 5">
    <name type="scientific">Cordyceps confragosa</name>
    <name type="common">Lecanicillium lecanii</name>
    <dbReference type="NCBI Taxonomy" id="2714763"/>
    <lineage>
        <taxon>Eukaryota</taxon>
        <taxon>Fungi</taxon>
        <taxon>Dikarya</taxon>
        <taxon>Ascomycota</taxon>
        <taxon>Pezizomycotina</taxon>
        <taxon>Sordariomycetes</taxon>
        <taxon>Hypocreomycetidae</taxon>
        <taxon>Hypocreales</taxon>
        <taxon>Cordycipitaceae</taxon>
        <taxon>Akanthomyces</taxon>
    </lineage>
</organism>
<keyword evidence="2" id="KW-0560">Oxidoreductase</keyword>
<comment type="similarity">
    <text evidence="1 3">Belongs to the short-chain dehydrogenases/reductases (SDR) family.</text>
</comment>
<dbReference type="Proteomes" id="UP000243081">
    <property type="component" value="Unassembled WGS sequence"/>
</dbReference>
<evidence type="ECO:0008006" key="6">
    <source>
        <dbReference type="Google" id="ProtNLM"/>
    </source>
</evidence>
<dbReference type="PRINTS" id="PR00080">
    <property type="entry name" value="SDRFAMILY"/>
</dbReference>
<accession>A0A179IGB6</accession>
<dbReference type="EMBL" id="LUKN01001510">
    <property type="protein sequence ID" value="OAR00810.1"/>
    <property type="molecule type" value="Genomic_DNA"/>
</dbReference>
<evidence type="ECO:0000313" key="4">
    <source>
        <dbReference type="EMBL" id="OAR00810.1"/>
    </source>
</evidence>
<name>A0A179IGB6_CORDF</name>
<dbReference type="Gene3D" id="3.40.50.720">
    <property type="entry name" value="NAD(P)-binding Rossmann-like Domain"/>
    <property type="match status" value="1"/>
</dbReference>
<dbReference type="OMA" id="DPWGWVD"/>
<dbReference type="InterPro" id="IPR036291">
    <property type="entry name" value="NAD(P)-bd_dom_sf"/>
</dbReference>
<evidence type="ECO:0000313" key="5">
    <source>
        <dbReference type="Proteomes" id="UP000243081"/>
    </source>
</evidence>
<dbReference type="OrthoDB" id="191139at2759"/>
<dbReference type="PANTHER" id="PTHR24320">
    <property type="entry name" value="RETINOL DEHYDROGENASE"/>
    <property type="match status" value="1"/>
</dbReference>
<dbReference type="AlphaFoldDB" id="A0A179IGB6"/>
<protein>
    <recommendedName>
        <fullName evidence="6">Oxidoreductase</fullName>
    </recommendedName>
</protein>
<dbReference type="PRINTS" id="PR00081">
    <property type="entry name" value="GDHRDH"/>
</dbReference>
<dbReference type="SUPFAM" id="SSF51735">
    <property type="entry name" value="NAD(P)-binding Rossmann-fold domains"/>
    <property type="match status" value="1"/>
</dbReference>
<proteinExistence type="inferred from homology"/>
<keyword evidence="5" id="KW-1185">Reference proteome</keyword>
<gene>
    <name evidence="4" type="ORF">LLEC1_04205</name>
</gene>
<dbReference type="PANTHER" id="PTHR24320:SF283">
    <property type="entry name" value="RETINOL DEHYDROGENASE 11"/>
    <property type="match status" value="1"/>
</dbReference>
<dbReference type="Pfam" id="PF00106">
    <property type="entry name" value="adh_short"/>
    <property type="match status" value="1"/>
</dbReference>